<dbReference type="AlphaFoldDB" id="M5BTR6"/>
<name>M5BTR6_THACB</name>
<evidence type="ECO:0000313" key="3">
    <source>
        <dbReference type="Proteomes" id="UP000012065"/>
    </source>
</evidence>
<feature type="domain" description="Gelsolin-like" evidence="1">
    <location>
        <begin position="81"/>
        <end position="150"/>
    </location>
</feature>
<dbReference type="InterPro" id="IPR029006">
    <property type="entry name" value="ADF-H/Gelsolin-like_dom_sf"/>
</dbReference>
<gene>
    <name evidence="2" type="ORF">BN14_01151</name>
</gene>
<evidence type="ECO:0000259" key="1">
    <source>
        <dbReference type="Pfam" id="PF00626"/>
    </source>
</evidence>
<dbReference type="Pfam" id="PF00626">
    <property type="entry name" value="Gelsolin"/>
    <property type="match status" value="1"/>
</dbReference>
<dbReference type="GO" id="GO:0051015">
    <property type="term" value="F:actin filament binding"/>
    <property type="evidence" value="ECO:0007669"/>
    <property type="project" value="InterPro"/>
</dbReference>
<dbReference type="HOGENOM" id="CLU_1687913_0_0_1"/>
<dbReference type="Gene3D" id="3.40.20.10">
    <property type="entry name" value="Severin"/>
    <property type="match status" value="1"/>
</dbReference>
<sequence>MQYNAKGSTGKERFKAAEVARELAGELGEVQVYDGDASVPIFRVLNIPYPPEAPNRGQAGVNEPILFRVLPSATPPYTPLPSANREALDPADVFMLAGPKGIYIWTGSQASREEKRAVMAAAQSFIQEKGLRPETSIVRVVEGSEPKAFWDTFPTD</sequence>
<dbReference type="InterPro" id="IPR007123">
    <property type="entry name" value="Gelsolin-like_dom"/>
</dbReference>
<dbReference type="SUPFAM" id="SSF55753">
    <property type="entry name" value="Actin depolymerizing proteins"/>
    <property type="match status" value="1"/>
</dbReference>
<reference evidence="2 3" key="1">
    <citation type="journal article" date="2013" name="J. Biotechnol.">
        <title>Establishment and interpretation of the genome sequence of the phytopathogenic fungus Rhizoctonia solani AG1-IB isolate 7/3/14.</title>
        <authorList>
            <person name="Wibberg D.W."/>
            <person name="Jelonek L.J."/>
            <person name="Rupp O.R."/>
            <person name="Hennig M.H."/>
            <person name="Eikmeyer F.E."/>
            <person name="Goesmann A.G."/>
            <person name="Hartmann A.H."/>
            <person name="Borriss R.B."/>
            <person name="Grosch R.G."/>
            <person name="Puehler A.P."/>
            <person name="Schlueter A.S."/>
        </authorList>
    </citation>
    <scope>NUCLEOTIDE SEQUENCE [LARGE SCALE GENOMIC DNA]</scope>
    <source>
        <strain evidence="3">AG1-IB / isolate 7/3/14</strain>
    </source>
</reference>
<comment type="caution">
    <text evidence="2">The sequence shown here is derived from an EMBL/GenBank/DDBJ whole genome shotgun (WGS) entry which is preliminary data.</text>
</comment>
<organism evidence="2 3">
    <name type="scientific">Thanatephorus cucumeris (strain AG1-IB / isolate 7/3/14)</name>
    <name type="common">Lettuce bottom rot fungus</name>
    <name type="synonym">Rhizoctonia solani</name>
    <dbReference type="NCBI Taxonomy" id="1108050"/>
    <lineage>
        <taxon>Eukaryota</taxon>
        <taxon>Fungi</taxon>
        <taxon>Dikarya</taxon>
        <taxon>Basidiomycota</taxon>
        <taxon>Agaricomycotina</taxon>
        <taxon>Agaricomycetes</taxon>
        <taxon>Cantharellales</taxon>
        <taxon>Ceratobasidiaceae</taxon>
        <taxon>Rhizoctonia</taxon>
        <taxon>Rhizoctonia solani AG-1</taxon>
    </lineage>
</organism>
<accession>M5BTR6</accession>
<dbReference type="Proteomes" id="UP000012065">
    <property type="component" value="Unassembled WGS sequence"/>
</dbReference>
<dbReference type="InterPro" id="IPR007122">
    <property type="entry name" value="Villin/Gelsolin"/>
</dbReference>
<proteinExistence type="predicted"/>
<dbReference type="SMART" id="SM00262">
    <property type="entry name" value="GEL"/>
    <property type="match status" value="1"/>
</dbReference>
<protein>
    <submittedName>
        <fullName evidence="2">Similar to advillin</fullName>
    </submittedName>
</protein>
<dbReference type="EMBL" id="CAOJ01001518">
    <property type="protein sequence ID" value="CCO27117.1"/>
    <property type="molecule type" value="Genomic_DNA"/>
</dbReference>
<evidence type="ECO:0000313" key="2">
    <source>
        <dbReference type="EMBL" id="CCO27117.1"/>
    </source>
</evidence>